<dbReference type="RefSeq" id="WP_272019075.1">
    <property type="nucleotide sequence ID" value="NZ_JAQLKE010000027.1"/>
</dbReference>
<gene>
    <name evidence="2" type="ORF">PM738_13930</name>
</gene>
<sequence>MSNNNGLGEYLLNERKKRNMSLREFADLIGISHTYLKKLETGINPNTGKPVSPTIEMLSDISKSLHVSLEYLLEMSGYLKVNNLADEYQSFTTPQEALNFILKQEMIADYGGYDLDTMSDDEIMEMAEDVGDMLKIVSRKHRK</sequence>
<reference evidence="2" key="1">
    <citation type="submission" date="2023-01" db="EMBL/GenBank/DDBJ databases">
        <title>Human gut microbiome strain richness.</title>
        <authorList>
            <person name="Chen-Liaw A."/>
        </authorList>
    </citation>
    <scope>NUCLEOTIDE SEQUENCE</scope>
    <source>
        <strain evidence="2">1001217st2_G6_1001217B_191108</strain>
    </source>
</reference>
<organism evidence="2 3">
    <name type="scientific">Thomasclavelia ramosa</name>
    <dbReference type="NCBI Taxonomy" id="1547"/>
    <lineage>
        <taxon>Bacteria</taxon>
        <taxon>Bacillati</taxon>
        <taxon>Bacillota</taxon>
        <taxon>Erysipelotrichia</taxon>
        <taxon>Erysipelotrichales</taxon>
        <taxon>Coprobacillaceae</taxon>
        <taxon>Thomasclavelia</taxon>
    </lineage>
</organism>
<name>A0AB35IQT8_9FIRM</name>
<feature type="domain" description="HTH cro/C1-type" evidence="1">
    <location>
        <begin position="11"/>
        <end position="72"/>
    </location>
</feature>
<dbReference type="SMART" id="SM00530">
    <property type="entry name" value="HTH_XRE"/>
    <property type="match status" value="1"/>
</dbReference>
<dbReference type="AlphaFoldDB" id="A0AB35IQT8"/>
<dbReference type="GO" id="GO:0003677">
    <property type="term" value="F:DNA binding"/>
    <property type="evidence" value="ECO:0007669"/>
    <property type="project" value="InterPro"/>
</dbReference>
<evidence type="ECO:0000259" key="1">
    <source>
        <dbReference type="PROSITE" id="PS50943"/>
    </source>
</evidence>
<dbReference type="EMBL" id="JAQLKE010000027">
    <property type="protein sequence ID" value="MDB7084904.1"/>
    <property type="molecule type" value="Genomic_DNA"/>
</dbReference>
<dbReference type="Proteomes" id="UP001211987">
    <property type="component" value="Unassembled WGS sequence"/>
</dbReference>
<evidence type="ECO:0000313" key="3">
    <source>
        <dbReference type="Proteomes" id="UP001211987"/>
    </source>
</evidence>
<protein>
    <submittedName>
        <fullName evidence="2">Helix-turn-helix transcriptional regulator</fullName>
    </submittedName>
</protein>
<dbReference type="Pfam" id="PF01381">
    <property type="entry name" value="HTH_3"/>
    <property type="match status" value="1"/>
</dbReference>
<proteinExistence type="predicted"/>
<dbReference type="CDD" id="cd00093">
    <property type="entry name" value="HTH_XRE"/>
    <property type="match status" value="1"/>
</dbReference>
<comment type="caution">
    <text evidence="2">The sequence shown here is derived from an EMBL/GenBank/DDBJ whole genome shotgun (WGS) entry which is preliminary data.</text>
</comment>
<dbReference type="SUPFAM" id="SSF47413">
    <property type="entry name" value="lambda repressor-like DNA-binding domains"/>
    <property type="match status" value="1"/>
</dbReference>
<evidence type="ECO:0000313" key="2">
    <source>
        <dbReference type="EMBL" id="MDB7084904.1"/>
    </source>
</evidence>
<dbReference type="PROSITE" id="PS50943">
    <property type="entry name" value="HTH_CROC1"/>
    <property type="match status" value="1"/>
</dbReference>
<dbReference type="InterPro" id="IPR010982">
    <property type="entry name" value="Lambda_DNA-bd_dom_sf"/>
</dbReference>
<dbReference type="Gene3D" id="1.10.260.40">
    <property type="entry name" value="lambda repressor-like DNA-binding domains"/>
    <property type="match status" value="1"/>
</dbReference>
<accession>A0AB35IQT8</accession>
<dbReference type="InterPro" id="IPR001387">
    <property type="entry name" value="Cro/C1-type_HTH"/>
</dbReference>